<keyword evidence="2" id="KW-1185">Reference proteome</keyword>
<dbReference type="KEGG" id="asem:NNL22_08470"/>
<dbReference type="RefSeq" id="WP_251812775.1">
    <property type="nucleotide sequence ID" value="NZ_CP101527.1"/>
</dbReference>
<evidence type="ECO:0000313" key="1">
    <source>
        <dbReference type="EMBL" id="UZW76601.1"/>
    </source>
</evidence>
<protein>
    <submittedName>
        <fullName evidence="1">Uncharacterized protein</fullName>
    </submittedName>
</protein>
<dbReference type="EMBL" id="CP101527">
    <property type="protein sequence ID" value="UZW76601.1"/>
    <property type="molecule type" value="Genomic_DNA"/>
</dbReference>
<reference evidence="1" key="1">
    <citation type="submission" date="2022-07" db="EMBL/GenBank/DDBJ databases">
        <title>Alkalimarinus sp. nov., isolated from gut of a Alitta virens.</title>
        <authorList>
            <person name="Yang A.I."/>
            <person name="Shin N.-R."/>
        </authorList>
    </citation>
    <scope>NUCLEOTIDE SEQUENCE</scope>
    <source>
        <strain evidence="1">FA028</strain>
    </source>
</reference>
<dbReference type="AlphaFoldDB" id="A0A9E8HU69"/>
<accession>A0A9E8HU69</accession>
<dbReference type="Proteomes" id="UP001164472">
    <property type="component" value="Chromosome"/>
</dbReference>
<dbReference type="Gene3D" id="2.40.160.60">
    <property type="entry name" value="Outer membrane protein transport protein (OMPP1/FadL/TodX)"/>
    <property type="match status" value="1"/>
</dbReference>
<evidence type="ECO:0000313" key="2">
    <source>
        <dbReference type="Proteomes" id="UP001164472"/>
    </source>
</evidence>
<gene>
    <name evidence="1" type="ORF">NNL22_08470</name>
</gene>
<organism evidence="1 2">
    <name type="scientific">Alkalimarinus sediminis</name>
    <dbReference type="NCBI Taxonomy" id="1632866"/>
    <lineage>
        <taxon>Bacteria</taxon>
        <taxon>Pseudomonadati</taxon>
        <taxon>Pseudomonadota</taxon>
        <taxon>Gammaproteobacteria</taxon>
        <taxon>Alteromonadales</taxon>
        <taxon>Alteromonadaceae</taxon>
        <taxon>Alkalimarinus</taxon>
    </lineage>
</organism>
<name>A0A9E8HU69_9ALTE</name>
<sequence>MKKIIALTMLLTSINGHAFERKDYSVRAMGMGGAFIAQADDSSALFYNPAGMGVLGDAASSTFDFSLYNSTVEHVYSEDMAENQDNYAGIMAMWQKGRGAIGIGAADSYTIDIVRPLTQYVSEPVRVSSTEWIAGGAWGNDYAKLGLAFSLIEATASSDEKNPESDTCLGTTISGKLTPLDGFADLSNHSFGYTLNLGAVYKTQCNAEPDKKNINSSLSNREMTIRPEYFGGGLNLGLFWLNSYVSSQLNLNADIDRSHYYGFTDLLPIDESIRQGINEVEVSRIAFGAELLLAMVDSHAAVILRAGQSTQTDNLADYVSDNTKTLGLGVAYRAVTFDFSVNTITPNKTNPLTQARKLYAGSVAFNW</sequence>
<dbReference type="SUPFAM" id="SSF56935">
    <property type="entry name" value="Porins"/>
    <property type="match status" value="1"/>
</dbReference>
<proteinExistence type="predicted"/>